<gene>
    <name evidence="10" type="ORF">QE152_g7609</name>
</gene>
<dbReference type="InterPro" id="IPR001128">
    <property type="entry name" value="Cyt_P450"/>
</dbReference>
<evidence type="ECO:0000256" key="2">
    <source>
        <dbReference type="ARBA" id="ARBA00010617"/>
    </source>
</evidence>
<evidence type="ECO:0000313" key="10">
    <source>
        <dbReference type="EMBL" id="KAK9744655.1"/>
    </source>
</evidence>
<organism evidence="10 11">
    <name type="scientific">Popillia japonica</name>
    <name type="common">Japanese beetle</name>
    <dbReference type="NCBI Taxonomy" id="7064"/>
    <lineage>
        <taxon>Eukaryota</taxon>
        <taxon>Metazoa</taxon>
        <taxon>Ecdysozoa</taxon>
        <taxon>Arthropoda</taxon>
        <taxon>Hexapoda</taxon>
        <taxon>Insecta</taxon>
        <taxon>Pterygota</taxon>
        <taxon>Neoptera</taxon>
        <taxon>Endopterygota</taxon>
        <taxon>Coleoptera</taxon>
        <taxon>Polyphaga</taxon>
        <taxon>Scarabaeiformia</taxon>
        <taxon>Scarabaeidae</taxon>
        <taxon>Rutelinae</taxon>
        <taxon>Popillia</taxon>
    </lineage>
</organism>
<dbReference type="PRINTS" id="PR00463">
    <property type="entry name" value="EP450I"/>
</dbReference>
<dbReference type="GO" id="GO:0004497">
    <property type="term" value="F:monooxygenase activity"/>
    <property type="evidence" value="ECO:0007669"/>
    <property type="project" value="UniProtKB-KW"/>
</dbReference>
<dbReference type="PANTHER" id="PTHR24291:SF209">
    <property type="entry name" value="CYTOCHROME P450-LIKE PROTEIN"/>
    <property type="match status" value="1"/>
</dbReference>
<evidence type="ECO:0000313" key="11">
    <source>
        <dbReference type="Proteomes" id="UP001458880"/>
    </source>
</evidence>
<dbReference type="InterPro" id="IPR036396">
    <property type="entry name" value="Cyt_P450_sf"/>
</dbReference>
<keyword evidence="4 8" id="KW-0479">Metal-binding</keyword>
<dbReference type="PRINTS" id="PR00385">
    <property type="entry name" value="P450"/>
</dbReference>
<dbReference type="InterPro" id="IPR050196">
    <property type="entry name" value="Cytochrome_P450_Monoox"/>
</dbReference>
<evidence type="ECO:0000256" key="4">
    <source>
        <dbReference type="ARBA" id="ARBA00022723"/>
    </source>
</evidence>
<dbReference type="GO" id="GO:0005506">
    <property type="term" value="F:iron ion binding"/>
    <property type="evidence" value="ECO:0007669"/>
    <property type="project" value="InterPro"/>
</dbReference>
<comment type="caution">
    <text evidence="10">The sequence shown here is derived from an EMBL/GenBank/DDBJ whole genome shotgun (WGS) entry which is preliminary data.</text>
</comment>
<evidence type="ECO:0000256" key="9">
    <source>
        <dbReference type="RuleBase" id="RU000461"/>
    </source>
</evidence>
<evidence type="ECO:0000256" key="5">
    <source>
        <dbReference type="ARBA" id="ARBA00023002"/>
    </source>
</evidence>
<dbReference type="GO" id="GO:0020037">
    <property type="term" value="F:heme binding"/>
    <property type="evidence" value="ECO:0007669"/>
    <property type="project" value="InterPro"/>
</dbReference>
<dbReference type="EMBL" id="JASPKY010000056">
    <property type="protein sequence ID" value="KAK9744655.1"/>
    <property type="molecule type" value="Genomic_DNA"/>
</dbReference>
<dbReference type="CDD" id="cd20628">
    <property type="entry name" value="CYP4"/>
    <property type="match status" value="1"/>
</dbReference>
<dbReference type="AlphaFoldDB" id="A0AAW1MDK1"/>
<proteinExistence type="inferred from homology"/>
<evidence type="ECO:0000256" key="1">
    <source>
        <dbReference type="ARBA" id="ARBA00001971"/>
    </source>
</evidence>
<comment type="cofactor">
    <cofactor evidence="1 8">
        <name>heme</name>
        <dbReference type="ChEBI" id="CHEBI:30413"/>
    </cofactor>
</comment>
<evidence type="ECO:0000256" key="3">
    <source>
        <dbReference type="ARBA" id="ARBA00022617"/>
    </source>
</evidence>
<evidence type="ECO:0000256" key="7">
    <source>
        <dbReference type="ARBA" id="ARBA00023033"/>
    </source>
</evidence>
<dbReference type="InterPro" id="IPR017972">
    <property type="entry name" value="Cyt_P450_CS"/>
</dbReference>
<keyword evidence="7 9" id="KW-0503">Monooxygenase</keyword>
<reference evidence="10 11" key="1">
    <citation type="journal article" date="2024" name="BMC Genomics">
        <title>De novo assembly and annotation of Popillia japonica's genome with initial clues to its potential as an invasive pest.</title>
        <authorList>
            <person name="Cucini C."/>
            <person name="Boschi S."/>
            <person name="Funari R."/>
            <person name="Cardaioli E."/>
            <person name="Iannotti N."/>
            <person name="Marturano G."/>
            <person name="Paoli F."/>
            <person name="Bruttini M."/>
            <person name="Carapelli A."/>
            <person name="Frati F."/>
            <person name="Nardi F."/>
        </authorList>
    </citation>
    <scope>NUCLEOTIDE SEQUENCE [LARGE SCALE GENOMIC DNA]</scope>
    <source>
        <strain evidence="10">DMR45628</strain>
    </source>
</reference>
<protein>
    <submittedName>
        <fullName evidence="10">Cytochrome P450</fullName>
    </submittedName>
</protein>
<comment type="similarity">
    <text evidence="2 9">Belongs to the cytochrome P450 family.</text>
</comment>
<keyword evidence="5 9" id="KW-0560">Oxidoreductase</keyword>
<dbReference type="PROSITE" id="PS00086">
    <property type="entry name" value="CYTOCHROME_P450"/>
    <property type="match status" value="1"/>
</dbReference>
<dbReference type="PANTHER" id="PTHR24291">
    <property type="entry name" value="CYTOCHROME P450 FAMILY 4"/>
    <property type="match status" value="1"/>
</dbReference>
<dbReference type="SUPFAM" id="SSF48264">
    <property type="entry name" value="Cytochrome P450"/>
    <property type="match status" value="1"/>
</dbReference>
<dbReference type="InterPro" id="IPR002401">
    <property type="entry name" value="Cyt_P450_E_grp-I"/>
</dbReference>
<name>A0AAW1MDK1_POPJA</name>
<dbReference type="Gene3D" id="1.10.630.10">
    <property type="entry name" value="Cytochrome P450"/>
    <property type="match status" value="1"/>
</dbReference>
<dbReference type="Proteomes" id="UP001458880">
    <property type="component" value="Unassembled WGS sequence"/>
</dbReference>
<feature type="binding site" description="axial binding residue" evidence="8">
    <location>
        <position position="444"/>
    </location>
    <ligand>
        <name>heme</name>
        <dbReference type="ChEBI" id="CHEBI:30413"/>
    </ligand>
    <ligandPart>
        <name>Fe</name>
        <dbReference type="ChEBI" id="CHEBI:18248"/>
    </ligandPart>
</feature>
<accession>A0AAW1MDK1</accession>
<dbReference type="Pfam" id="PF00067">
    <property type="entry name" value="p450"/>
    <property type="match status" value="1"/>
</dbReference>
<dbReference type="GO" id="GO:0016705">
    <property type="term" value="F:oxidoreductase activity, acting on paired donors, with incorporation or reduction of molecular oxygen"/>
    <property type="evidence" value="ECO:0007669"/>
    <property type="project" value="InterPro"/>
</dbReference>
<sequence length="501" mass="58030">MLVLPLFFVVLLWYLIICIKWKKNIFDVLEKIPGPKWYPFIGTYHLFRGVSREEIFYKFGEVVGQYAPLFRSWNGSVGEVHLMKPDHLQIVLKSSVHIIKGPLYKYLFPWLGEGVFISEGAKWFLQRKFLTSSFHFKILDSFTETFADKGLSFVKKLESKANGTYFDIVPDSAVCTLGVICELAMGVPLEQITDNPLRHIKNVYEMTELVIWRYWNPLVKDPFFYLLPQGRRYTKILKELDDFSNKVIQIKRTQRLNTSKRDSMVGAESGKKNNLSFLDIIMDAKEKYGTVTNSDLRGLMNTFLLAGYETTAITISWAIFHLGNSPEIQQKAYEELQRVVKGKRVPTTMEELHQLKFLECIIKETLRLYPVLPLITRELTEDIQIENYTVPAGTQAVLHLFGVQRDPEHFPEPNKFDPDRFLPENLKDRHPFCYVPFSAGPRNCLGMRFALLELKALLASVISHYKITSMVTPEEIKFFAHVMIRSQNGIHVKIEKRDLVA</sequence>
<keyword evidence="3 8" id="KW-0349">Heme</keyword>
<keyword evidence="6 8" id="KW-0408">Iron</keyword>
<keyword evidence="11" id="KW-1185">Reference proteome</keyword>
<evidence type="ECO:0000256" key="6">
    <source>
        <dbReference type="ARBA" id="ARBA00023004"/>
    </source>
</evidence>
<evidence type="ECO:0000256" key="8">
    <source>
        <dbReference type="PIRSR" id="PIRSR602401-1"/>
    </source>
</evidence>